<name>A0A5N3XY31_MUNRE</name>
<proteinExistence type="predicted"/>
<reference evidence="1 2" key="1">
    <citation type="submission" date="2019-06" db="EMBL/GenBank/DDBJ databases">
        <title>Discovery of a novel chromosome fission-fusion reversal in muntjac.</title>
        <authorList>
            <person name="Mudd A.B."/>
            <person name="Bredeson J.V."/>
            <person name="Baum R."/>
            <person name="Hockemeyer D."/>
            <person name="Rokhsar D.S."/>
        </authorList>
    </citation>
    <scope>NUCLEOTIDE SEQUENCE [LARGE SCALE GENOMIC DNA]</scope>
    <source>
        <strain evidence="1">UCam_UCB_Mr</strain>
        <tissue evidence="1">Fibroblast cell line</tissue>
    </source>
</reference>
<keyword evidence="2" id="KW-1185">Reference proteome</keyword>
<dbReference type="EMBL" id="VCEB01000004">
    <property type="protein sequence ID" value="KAB0378641.1"/>
    <property type="molecule type" value="Genomic_DNA"/>
</dbReference>
<feature type="non-terminal residue" evidence="1">
    <location>
        <position position="50"/>
    </location>
</feature>
<gene>
    <name evidence="1" type="ORF">FD755_010219</name>
</gene>
<evidence type="ECO:0000313" key="2">
    <source>
        <dbReference type="Proteomes" id="UP000326062"/>
    </source>
</evidence>
<comment type="caution">
    <text evidence="1">The sequence shown here is derived from an EMBL/GenBank/DDBJ whole genome shotgun (WGS) entry which is preliminary data.</text>
</comment>
<accession>A0A5N3XY31</accession>
<organism evidence="1 2">
    <name type="scientific">Muntiacus reevesi</name>
    <name type="common">Reeves' muntjac</name>
    <name type="synonym">Cervus reevesi</name>
    <dbReference type="NCBI Taxonomy" id="9886"/>
    <lineage>
        <taxon>Eukaryota</taxon>
        <taxon>Metazoa</taxon>
        <taxon>Chordata</taxon>
        <taxon>Craniata</taxon>
        <taxon>Vertebrata</taxon>
        <taxon>Euteleostomi</taxon>
        <taxon>Mammalia</taxon>
        <taxon>Eutheria</taxon>
        <taxon>Laurasiatheria</taxon>
        <taxon>Artiodactyla</taxon>
        <taxon>Ruminantia</taxon>
        <taxon>Pecora</taxon>
        <taxon>Cervidae</taxon>
        <taxon>Muntiacinae</taxon>
        <taxon>Muntiacus</taxon>
    </lineage>
</organism>
<dbReference type="Proteomes" id="UP000326062">
    <property type="component" value="Chromosome 4"/>
</dbReference>
<protein>
    <submittedName>
        <fullName evidence="1">Uncharacterized protein</fullName>
    </submittedName>
</protein>
<evidence type="ECO:0000313" key="1">
    <source>
        <dbReference type="EMBL" id="KAB0378641.1"/>
    </source>
</evidence>
<dbReference type="AlphaFoldDB" id="A0A5N3XY31"/>
<sequence length="50" mass="5507">MAGSEQQRPRRLDDGDAAAAPLQDAELALAGINMLLNNGFRESDQLFKQY</sequence>